<feature type="transmembrane region" description="Helical" evidence="1">
    <location>
        <begin position="474"/>
        <end position="495"/>
    </location>
</feature>
<evidence type="ECO:0000313" key="3">
    <source>
        <dbReference type="Proteomes" id="UP000001695"/>
    </source>
</evidence>
<feature type="transmembrane region" description="Helical" evidence="1">
    <location>
        <begin position="41"/>
        <end position="61"/>
    </location>
</feature>
<feature type="transmembrane region" description="Helical" evidence="1">
    <location>
        <begin position="366"/>
        <end position="387"/>
    </location>
</feature>
<keyword evidence="3" id="KW-1185">Reference proteome</keyword>
<reference evidence="3" key="1">
    <citation type="submission" date="2008-03" db="EMBL/GenBank/DDBJ databases">
        <title>Complete sequence of chromosome of Beijerinckia indica subsp. indica ATCC 9039.</title>
        <authorList>
            <consortium name="US DOE Joint Genome Institute"/>
            <person name="Copeland A."/>
            <person name="Lucas S."/>
            <person name="Lapidus A."/>
            <person name="Glavina del Rio T."/>
            <person name="Dalin E."/>
            <person name="Tice H."/>
            <person name="Bruce D."/>
            <person name="Goodwin L."/>
            <person name="Pitluck S."/>
            <person name="LaButti K."/>
            <person name="Schmutz J."/>
            <person name="Larimer F."/>
            <person name="Land M."/>
            <person name="Hauser L."/>
            <person name="Kyrpides N."/>
            <person name="Mikhailova N."/>
            <person name="Dunfield P.F."/>
            <person name="Dedysh S.N."/>
            <person name="Liesack W."/>
            <person name="Saw J.H."/>
            <person name="Alam M."/>
            <person name="Chen Y."/>
            <person name="Murrell J.C."/>
            <person name="Richardson P."/>
        </authorList>
    </citation>
    <scope>NUCLEOTIDE SEQUENCE [LARGE SCALE GENOMIC DNA]</scope>
    <source>
        <strain evidence="3">ATCC 9039 / DSM 1715 / NCIMB 8712</strain>
    </source>
</reference>
<dbReference type="Pfam" id="PF09586">
    <property type="entry name" value="YfhO"/>
    <property type="match status" value="1"/>
</dbReference>
<feature type="transmembrane region" description="Helical" evidence="1">
    <location>
        <begin position="440"/>
        <end position="462"/>
    </location>
</feature>
<name>B2IDK9_BEII9</name>
<dbReference type="PANTHER" id="PTHR38454">
    <property type="entry name" value="INTEGRAL MEMBRANE PROTEIN-RELATED"/>
    <property type="match status" value="1"/>
</dbReference>
<accession>B2IDK9</accession>
<feature type="transmembrane region" description="Helical" evidence="1">
    <location>
        <begin position="154"/>
        <end position="172"/>
    </location>
</feature>
<keyword evidence="1" id="KW-0812">Transmembrane</keyword>
<dbReference type="PANTHER" id="PTHR38454:SF1">
    <property type="entry name" value="INTEGRAL MEMBRANE PROTEIN"/>
    <property type="match status" value="1"/>
</dbReference>
<feature type="transmembrane region" description="Helical" evidence="1">
    <location>
        <begin position="125"/>
        <end position="147"/>
    </location>
</feature>
<dbReference type="eggNOG" id="COG4485">
    <property type="taxonomic scope" value="Bacteria"/>
</dbReference>
<sequence length="821" mass="90289">MSLLDTASPYFPFQRLGLRPGASDISAEEIETPAWTRRQTLLAIVSLLIFSGLALACWSWSGTVVPWDSKNHFYPMFRFLADTLREGRIPLWNPYHFAGHPSVADPQSLLFTPTMVLFALIAPDASMQLFDTIIFAHLCFGGLAVVGLCRRYRWHPAAAVLAAMIFMLGGAASSRLQHTGMILSYSFFPAALWALEATLAQRSYRAALLLGVMAALMSVGRDQVAFLFDLVLAFRLVFVAIESGNPFGLLRSRLGVLFVAGFVLLSLLIVPILLTLQFLGTSNRPGIPFGIAAAGSLDPANFVTMFVPNFFGSLDVGYDYWGPNYATASVADWTDRSVDYLFIGTLPCLLLIWHGLGAGRLFERRVAFYTLALVLALAYALGRYTPFFSFVFDWWPGVSLYRRPADATFIVNVALAFCSGYLLHHFIMRGLPRSLFAEHKILVLLLIGVSLCGLGVVLYQGLLFSAKEGHLASSLGQLGLAAAFALSGILLLTVFRSPHQRAMAACVLVALTGAEILWRNAASALNAEPIDRYAVYATMPSSNAAGISSLRHELSTKRAQGEQPRVEILGLSGPWQNASMMLKLEDTLGYNPLRINEYERAVGPGENASDINLRHYPGTFRGYTCRLASLLGLEYLVLDRPLEKLPRHVPRPRDATLIHGGDNMYIYKLGSAAPRAYFATRVKPVDGNDAIDDAVWPGFDRANEVLIDKNSMDDLDGEVLNRDAASLPAQAHVAITNYEENRVTLSVDTDKAGVLVLHDLFYAGWEVRVDGERQPLLHANILFRGVEVPEGHHEVEFVFRPFSFANLTAAATGILHRHAEN</sequence>
<dbReference type="InterPro" id="IPR018580">
    <property type="entry name" value="Uncharacterised_YfhO"/>
</dbReference>
<feature type="transmembrane region" description="Helical" evidence="1">
    <location>
        <begin position="407"/>
        <end position="428"/>
    </location>
</feature>
<feature type="transmembrane region" description="Helical" evidence="1">
    <location>
        <begin position="254"/>
        <end position="279"/>
    </location>
</feature>
<reference evidence="2 3" key="2">
    <citation type="journal article" date="2010" name="J. Bacteriol.">
        <title>Complete genome sequence of Beijerinckia indica subsp. indica.</title>
        <authorList>
            <person name="Tamas I."/>
            <person name="Dedysh S.N."/>
            <person name="Liesack W."/>
            <person name="Stott M.B."/>
            <person name="Alam M."/>
            <person name="Murrell J.C."/>
            <person name="Dunfield P.F."/>
        </authorList>
    </citation>
    <scope>NUCLEOTIDE SEQUENCE [LARGE SCALE GENOMIC DNA]</scope>
    <source>
        <strain evidence="3">ATCC 9039 / DSM 1715 / NCIMB 8712</strain>
    </source>
</reference>
<evidence type="ECO:0000256" key="1">
    <source>
        <dbReference type="SAM" id="Phobius"/>
    </source>
</evidence>
<dbReference type="AlphaFoldDB" id="B2IDK9"/>
<keyword evidence="1" id="KW-0472">Membrane</keyword>
<feature type="transmembrane region" description="Helical" evidence="1">
    <location>
        <begin position="225"/>
        <end position="242"/>
    </location>
</feature>
<feature type="transmembrane region" description="Helical" evidence="1">
    <location>
        <begin position="340"/>
        <end position="359"/>
    </location>
</feature>
<proteinExistence type="predicted"/>
<dbReference type="Proteomes" id="UP000001695">
    <property type="component" value="Chromosome"/>
</dbReference>
<protein>
    <recommendedName>
        <fullName evidence="4">YfhO family protein</fullName>
    </recommendedName>
</protein>
<dbReference type="EMBL" id="CP001016">
    <property type="protein sequence ID" value="ACB95445.1"/>
    <property type="molecule type" value="Genomic_DNA"/>
</dbReference>
<gene>
    <name evidence="2" type="ordered locus">Bind_1817</name>
</gene>
<dbReference type="STRING" id="395963.Bind_1817"/>
<evidence type="ECO:0000313" key="2">
    <source>
        <dbReference type="EMBL" id="ACB95445.1"/>
    </source>
</evidence>
<evidence type="ECO:0008006" key="4">
    <source>
        <dbReference type="Google" id="ProtNLM"/>
    </source>
</evidence>
<dbReference type="HOGENOM" id="CLU_008305_1_0_5"/>
<dbReference type="OrthoDB" id="9772884at2"/>
<keyword evidence="1" id="KW-1133">Transmembrane helix</keyword>
<organism evidence="2 3">
    <name type="scientific">Beijerinckia indica subsp. indica (strain ATCC 9039 / DSM 1715 / NCIMB 8712)</name>
    <dbReference type="NCBI Taxonomy" id="395963"/>
    <lineage>
        <taxon>Bacteria</taxon>
        <taxon>Pseudomonadati</taxon>
        <taxon>Pseudomonadota</taxon>
        <taxon>Alphaproteobacteria</taxon>
        <taxon>Hyphomicrobiales</taxon>
        <taxon>Beijerinckiaceae</taxon>
        <taxon>Beijerinckia</taxon>
    </lineage>
</organism>
<dbReference type="KEGG" id="bid:Bind_1817"/>